<organism evidence="1 2">
    <name type="scientific">Desertifilum tharense IPPAS B-1220</name>
    <dbReference type="NCBI Taxonomy" id="1781255"/>
    <lineage>
        <taxon>Bacteria</taxon>
        <taxon>Bacillati</taxon>
        <taxon>Cyanobacteriota</taxon>
        <taxon>Cyanophyceae</taxon>
        <taxon>Desertifilales</taxon>
        <taxon>Desertifilaceae</taxon>
        <taxon>Desertifilum</taxon>
    </lineage>
</organism>
<proteinExistence type="predicted"/>
<evidence type="ECO:0000313" key="2">
    <source>
        <dbReference type="Proteomes" id="UP000095472"/>
    </source>
</evidence>
<name>A0ACD5GX99_9CYAN</name>
<evidence type="ECO:0000313" key="1">
    <source>
        <dbReference type="EMBL" id="XPM64929.1"/>
    </source>
</evidence>
<dbReference type="Proteomes" id="UP000095472">
    <property type="component" value="Chromosome"/>
</dbReference>
<protein>
    <submittedName>
        <fullName evidence="1">ABC transporter permease</fullName>
    </submittedName>
</protein>
<sequence>MDAINPRGDISARAKQMVATRRESGLESAIRDSLTIGWRNLIRLTRTPSAIVSVLLFPIIFLSCFLFAFGRFMSAQGIDYIQYLVPIITLQAIFFTAMGAAVTLTKDVQSGMLQRCRSMPISRVVILGGLMIAYLIRAAIATAILLLFAHIYGFRFETGILSVIAYFAIALLFAATAIAGYSALALKVRQLDLVQSLLIVPYAPFLLLSNGFTPAENFPSWLQPFVQHQPVSYTAAALRAFSSRGEDLLVPAGGSLLWLTGLLVLLSLIAVRLYRGLS</sequence>
<accession>A0ACD5GX99</accession>
<gene>
    <name evidence="1" type="ORF">BH720_003185</name>
</gene>
<dbReference type="EMBL" id="CP182909">
    <property type="protein sequence ID" value="XPM64929.1"/>
    <property type="molecule type" value="Genomic_DNA"/>
</dbReference>
<reference evidence="1 2" key="1">
    <citation type="journal article" date="2016" name="Genome Announc.">
        <title>Draft Genome Sequence of the Thermotolerant Cyanobacterium Desertifilum sp. IPPAS B-1220.</title>
        <authorList>
            <person name="Mironov K.S."/>
            <person name="Sinetova M.A."/>
            <person name="Bolatkhan K."/>
            <person name="Zayadan B.K."/>
            <person name="Ustinova V.V."/>
            <person name="Kupriyanova E.V."/>
            <person name="Skrypnik A.N."/>
            <person name="Gogoleva N.E."/>
            <person name="Gogolev Y.V."/>
            <person name="Los D.A."/>
        </authorList>
    </citation>
    <scope>NUCLEOTIDE SEQUENCE [LARGE SCALE GENOMIC DNA]</scope>
    <source>
        <strain evidence="1 2">IPPAS B-1220</strain>
    </source>
</reference>
<keyword evidence="2" id="KW-1185">Reference proteome</keyword>